<dbReference type="SUPFAM" id="SSF52200">
    <property type="entry name" value="Toll/Interleukin receptor TIR domain"/>
    <property type="match status" value="1"/>
</dbReference>
<evidence type="ECO:0000259" key="11">
    <source>
        <dbReference type="PROSITE" id="PS50104"/>
    </source>
</evidence>
<keyword evidence="3" id="KW-0433">Leucine-rich repeat</keyword>
<evidence type="ECO:0000256" key="1">
    <source>
        <dbReference type="ARBA" id="ARBA00004167"/>
    </source>
</evidence>
<evidence type="ECO:0000256" key="4">
    <source>
        <dbReference type="ARBA" id="ARBA00022692"/>
    </source>
</evidence>
<dbReference type="GO" id="GO:0007165">
    <property type="term" value="P:signal transduction"/>
    <property type="evidence" value="ECO:0007669"/>
    <property type="project" value="InterPro"/>
</dbReference>
<dbReference type="EMBL" id="CAJPWZ010001587">
    <property type="protein sequence ID" value="CAG2218152.1"/>
    <property type="molecule type" value="Genomic_DNA"/>
</dbReference>
<dbReference type="PROSITE" id="PS50104">
    <property type="entry name" value="TIR"/>
    <property type="match status" value="1"/>
</dbReference>
<dbReference type="PANTHER" id="PTHR24365">
    <property type="entry name" value="TOLL-LIKE RECEPTOR"/>
    <property type="match status" value="1"/>
</dbReference>
<dbReference type="Gene3D" id="3.80.10.10">
    <property type="entry name" value="Ribonuclease Inhibitor"/>
    <property type="match status" value="3"/>
</dbReference>
<dbReference type="OrthoDB" id="6074799at2759"/>
<dbReference type="PANTHER" id="PTHR24365:SF541">
    <property type="entry name" value="PROTEIN TOLL-RELATED"/>
    <property type="match status" value="1"/>
</dbReference>
<protein>
    <recommendedName>
        <fullName evidence="11">TIR domain-containing protein</fullName>
    </recommendedName>
</protein>
<evidence type="ECO:0000313" key="12">
    <source>
        <dbReference type="EMBL" id="CAG2218152.1"/>
    </source>
</evidence>
<dbReference type="Gene3D" id="3.40.50.10140">
    <property type="entry name" value="Toll/interleukin-1 receptor homology (TIR) domain"/>
    <property type="match status" value="1"/>
</dbReference>
<keyword evidence="6" id="KW-0677">Repeat</keyword>
<dbReference type="GO" id="GO:0005886">
    <property type="term" value="C:plasma membrane"/>
    <property type="evidence" value="ECO:0007669"/>
    <property type="project" value="TreeGrafter"/>
</dbReference>
<comment type="caution">
    <text evidence="12">The sequence shown here is derived from an EMBL/GenBank/DDBJ whole genome shotgun (WGS) entry which is preliminary data.</text>
</comment>
<evidence type="ECO:0000313" key="13">
    <source>
        <dbReference type="Proteomes" id="UP000683360"/>
    </source>
</evidence>
<dbReference type="SUPFAM" id="SSF52058">
    <property type="entry name" value="L domain-like"/>
    <property type="match status" value="2"/>
</dbReference>
<dbReference type="SMART" id="SM00369">
    <property type="entry name" value="LRR_TYP"/>
    <property type="match status" value="6"/>
</dbReference>
<dbReference type="InterPro" id="IPR003591">
    <property type="entry name" value="Leu-rich_rpt_typical-subtyp"/>
</dbReference>
<keyword evidence="5" id="KW-0732">Signal</keyword>
<feature type="domain" description="TIR" evidence="11">
    <location>
        <begin position="537"/>
        <end position="683"/>
    </location>
</feature>
<evidence type="ECO:0000256" key="6">
    <source>
        <dbReference type="ARBA" id="ARBA00022737"/>
    </source>
</evidence>
<accession>A0A8S3SER8</accession>
<keyword evidence="7" id="KW-1133">Transmembrane helix</keyword>
<name>A0A8S3SER8_MYTED</name>
<evidence type="ECO:0000256" key="3">
    <source>
        <dbReference type="ARBA" id="ARBA00022614"/>
    </source>
</evidence>
<evidence type="ECO:0000256" key="5">
    <source>
        <dbReference type="ARBA" id="ARBA00022729"/>
    </source>
</evidence>
<dbReference type="Proteomes" id="UP000683360">
    <property type="component" value="Unassembled WGS sequence"/>
</dbReference>
<proteinExistence type="inferred from homology"/>
<dbReference type="Pfam" id="PF01582">
    <property type="entry name" value="TIR"/>
    <property type="match status" value="1"/>
</dbReference>
<dbReference type="InterPro" id="IPR035897">
    <property type="entry name" value="Toll_tir_struct_dom_sf"/>
</dbReference>
<keyword evidence="9" id="KW-0675">Receptor</keyword>
<dbReference type="InterPro" id="IPR032675">
    <property type="entry name" value="LRR_dom_sf"/>
</dbReference>
<reference evidence="12" key="1">
    <citation type="submission" date="2021-03" db="EMBL/GenBank/DDBJ databases">
        <authorList>
            <person name="Bekaert M."/>
        </authorList>
    </citation>
    <scope>NUCLEOTIDE SEQUENCE</scope>
</reference>
<dbReference type="PRINTS" id="PR01537">
    <property type="entry name" value="INTRLKN1R1F"/>
</dbReference>
<dbReference type="GO" id="GO:0038023">
    <property type="term" value="F:signaling receptor activity"/>
    <property type="evidence" value="ECO:0007669"/>
    <property type="project" value="TreeGrafter"/>
</dbReference>
<organism evidence="12 13">
    <name type="scientific">Mytilus edulis</name>
    <name type="common">Blue mussel</name>
    <dbReference type="NCBI Taxonomy" id="6550"/>
    <lineage>
        <taxon>Eukaryota</taxon>
        <taxon>Metazoa</taxon>
        <taxon>Spiralia</taxon>
        <taxon>Lophotrochozoa</taxon>
        <taxon>Mollusca</taxon>
        <taxon>Bivalvia</taxon>
        <taxon>Autobranchia</taxon>
        <taxon>Pteriomorphia</taxon>
        <taxon>Mytilida</taxon>
        <taxon>Mytiloidea</taxon>
        <taxon>Mytilidae</taxon>
        <taxon>Mytilinae</taxon>
        <taxon>Mytilus</taxon>
    </lineage>
</organism>
<comment type="similarity">
    <text evidence="2">Belongs to the Toll-like receptor family.</text>
</comment>
<dbReference type="AlphaFoldDB" id="A0A8S3SER8"/>
<dbReference type="InterPro" id="IPR001611">
    <property type="entry name" value="Leu-rich_rpt"/>
</dbReference>
<comment type="subcellular location">
    <subcellularLocation>
        <location evidence="1">Membrane</location>
        <topology evidence="1">Single-pass membrane protein</topology>
    </subcellularLocation>
</comment>
<dbReference type="Pfam" id="PF13855">
    <property type="entry name" value="LRR_8"/>
    <property type="match status" value="1"/>
</dbReference>
<evidence type="ECO:0000256" key="7">
    <source>
        <dbReference type="ARBA" id="ARBA00022989"/>
    </source>
</evidence>
<dbReference type="InterPro" id="IPR000157">
    <property type="entry name" value="TIR_dom"/>
</dbReference>
<keyword evidence="10" id="KW-0325">Glycoprotein</keyword>
<evidence type="ECO:0000256" key="10">
    <source>
        <dbReference type="ARBA" id="ARBA00023180"/>
    </source>
</evidence>
<keyword evidence="4" id="KW-0812">Transmembrane</keyword>
<keyword evidence="8" id="KW-0472">Membrane</keyword>
<sequence>MFVLLFKFVQISKANCKIQIEKVYKSAFCWHQGLVSVPQDLPVDINRLDLRWNNLTTIQNFAFARYTVLEHLYIRDNQLRSLRIYSFCGVQNLQLLALSGNKLDVSVYPYGVFRPIENLKYLDVSRNMENGKTDEVVYSLAFNHLVHLRELHVDLVSKPNLSKSFMGMNSLQKLWFDYCYIYYISNKTFTSLPKNITELRMQNCKSFFTIESDALRHFPSLNALDFSGSHIHLHQALRSLYPLQNYRMKEINFHHITYSSITRYDYDVILSKEMMKYIATICIQTLDISYNNIVAIKEMSLIMFRHPECFINVILSANRFGIEQMEIEFLDFFYKMTNLKLFDFSYLPLEFKNPVFPNILYGSPQNNIEERIPAIKKIKTLFLPKQLKTLRLTHFMANMNIDEIRAVNCSLTAIDLSYFQSKVFPKFIFENNHYIIELDLSGISALNTKSKFPQLNALLALRMRQTELCRLIDTDTNIFSWAPRMNKLDISSNFIWYLKENSLGDLSNLYFLNLSNNILQYFPTSLTKLENILTLDLSFNRLIALNEHTRGWIDNDSTTFVKKVLQPIIEHKWGLTMCCEDRDFLVGESNADVRATSIHQSRHIIFLVTPAFIGREWSSFEIERAKYEKISNELQKIIVITKDISFRHIPSEFRTIWKDIYLIDWPIEIDGQETAWKKLRLWFL</sequence>
<gene>
    <name evidence="12" type="ORF">MEDL_31786</name>
</gene>
<evidence type="ECO:0000256" key="8">
    <source>
        <dbReference type="ARBA" id="ARBA00023136"/>
    </source>
</evidence>
<keyword evidence="13" id="KW-1185">Reference proteome</keyword>
<evidence type="ECO:0000256" key="2">
    <source>
        <dbReference type="ARBA" id="ARBA00009634"/>
    </source>
</evidence>
<evidence type="ECO:0000256" key="9">
    <source>
        <dbReference type="ARBA" id="ARBA00023170"/>
    </source>
</evidence>